<dbReference type="EMBL" id="JBBPBM010000004">
    <property type="protein sequence ID" value="KAK8588998.1"/>
    <property type="molecule type" value="Genomic_DNA"/>
</dbReference>
<accession>A0ABR2FXZ8</accession>
<name>A0ABR2FXZ8_9ROSI</name>
<dbReference type="SUPFAM" id="SSF53098">
    <property type="entry name" value="Ribonuclease H-like"/>
    <property type="match status" value="1"/>
</dbReference>
<proteinExistence type="predicted"/>
<dbReference type="Gene3D" id="3.30.420.10">
    <property type="entry name" value="Ribonuclease H-like superfamily/Ribonuclease H"/>
    <property type="match status" value="1"/>
</dbReference>
<evidence type="ECO:0000313" key="2">
    <source>
        <dbReference type="Proteomes" id="UP001472677"/>
    </source>
</evidence>
<evidence type="ECO:0000313" key="1">
    <source>
        <dbReference type="EMBL" id="KAK8588998.1"/>
    </source>
</evidence>
<dbReference type="Proteomes" id="UP001472677">
    <property type="component" value="Unassembled WGS sequence"/>
</dbReference>
<protein>
    <recommendedName>
        <fullName evidence="3">RNase H type-1 domain-containing protein</fullName>
    </recommendedName>
</protein>
<keyword evidence="2" id="KW-1185">Reference proteome</keyword>
<dbReference type="InterPro" id="IPR036397">
    <property type="entry name" value="RNaseH_sf"/>
</dbReference>
<reference evidence="1 2" key="1">
    <citation type="journal article" date="2024" name="G3 (Bethesda)">
        <title>Genome assembly of Hibiscus sabdariffa L. provides insights into metabolisms of medicinal natural products.</title>
        <authorList>
            <person name="Kim T."/>
        </authorList>
    </citation>
    <scope>NUCLEOTIDE SEQUENCE [LARGE SCALE GENOMIC DNA]</scope>
    <source>
        <strain evidence="1">TK-2024</strain>
        <tissue evidence="1">Old leaves</tissue>
    </source>
</reference>
<organism evidence="1 2">
    <name type="scientific">Hibiscus sabdariffa</name>
    <name type="common">roselle</name>
    <dbReference type="NCBI Taxonomy" id="183260"/>
    <lineage>
        <taxon>Eukaryota</taxon>
        <taxon>Viridiplantae</taxon>
        <taxon>Streptophyta</taxon>
        <taxon>Embryophyta</taxon>
        <taxon>Tracheophyta</taxon>
        <taxon>Spermatophyta</taxon>
        <taxon>Magnoliopsida</taxon>
        <taxon>eudicotyledons</taxon>
        <taxon>Gunneridae</taxon>
        <taxon>Pentapetalae</taxon>
        <taxon>rosids</taxon>
        <taxon>malvids</taxon>
        <taxon>Malvales</taxon>
        <taxon>Malvaceae</taxon>
        <taxon>Malvoideae</taxon>
        <taxon>Hibiscus</taxon>
    </lineage>
</organism>
<dbReference type="InterPro" id="IPR012337">
    <property type="entry name" value="RNaseH-like_sf"/>
</dbReference>
<gene>
    <name evidence="1" type="ORF">V6N12_023407</name>
</gene>
<sequence>MRSTQLCSSRLELKDCLFFRVHGVLAERLAGCGGVLRTKDGILRALFSGPVEETSSAFAFLAAVKTALVMFRDTEWVGKVSLVLELDCKVVLNWSENPLQCPRKWWVHLAEIGRLASKLNHVKFEYISKSEIWRHFN</sequence>
<comment type="caution">
    <text evidence="1">The sequence shown here is derived from an EMBL/GenBank/DDBJ whole genome shotgun (WGS) entry which is preliminary data.</text>
</comment>
<evidence type="ECO:0008006" key="3">
    <source>
        <dbReference type="Google" id="ProtNLM"/>
    </source>
</evidence>